<evidence type="ECO:0000256" key="1">
    <source>
        <dbReference type="SAM" id="Phobius"/>
    </source>
</evidence>
<accession>A0A918KNY4</accession>
<evidence type="ECO:0000313" key="2">
    <source>
        <dbReference type="EMBL" id="GGX68907.1"/>
    </source>
</evidence>
<feature type="transmembrane region" description="Helical" evidence="1">
    <location>
        <begin position="237"/>
        <end position="263"/>
    </location>
</feature>
<proteinExistence type="predicted"/>
<dbReference type="Pfam" id="PF13795">
    <property type="entry name" value="HupE_UreJ_2"/>
    <property type="match status" value="1"/>
</dbReference>
<feature type="transmembrane region" description="Helical" evidence="1">
    <location>
        <begin position="269"/>
        <end position="287"/>
    </location>
</feature>
<sequence length="401" mass="44427">MNRLETRPVQGLCVLLLSSYLIRFWLVLLLVGMSSAWAHPSGVTVTDLYIGAERVELVYTVPTADLWRIEGGEQPDNPRAASHYQTPVRQGFQLRNAADECDLTAVRAETLAEIDSYEYRLRFQCPRPLTRLHLTYQLFVSFDRAHRNLVRVYIGNLGRQVMLHSKRRELTIPVEQVRREQGVELVSLAEKPEPEAVAASGHRSFFRLGVEHILGGYDHLLFLAGLLLLAQRLRTAAIWVTAFTVAHSITLSLAVLGVINLPAVITESLIALSVAWVGALNLVRLHVDAGGAGWRRMPRVPVDSGALVWRRWWLTFGFGLIHGLGFAAVLREAGLAESNRIASLAWFNVGVEAGQLAVVVLVYPVLRWCARWAGYSVGVSVASVGLVLVGLGWFFGRVLVG</sequence>
<dbReference type="InterPro" id="IPR032809">
    <property type="entry name" value="Put_HupE_UreJ"/>
</dbReference>
<dbReference type="Proteomes" id="UP000626148">
    <property type="component" value="Unassembled WGS sequence"/>
</dbReference>
<keyword evidence="3" id="KW-1185">Reference proteome</keyword>
<comment type="caution">
    <text evidence="2">The sequence shown here is derived from an EMBL/GenBank/DDBJ whole genome shotgun (WGS) entry which is preliminary data.</text>
</comment>
<feature type="transmembrane region" description="Helical" evidence="1">
    <location>
        <begin position="213"/>
        <end position="230"/>
    </location>
</feature>
<feature type="transmembrane region" description="Helical" evidence="1">
    <location>
        <begin position="373"/>
        <end position="395"/>
    </location>
</feature>
<name>A0A918KNY4_9GAMM</name>
<feature type="transmembrane region" description="Helical" evidence="1">
    <location>
        <begin position="341"/>
        <end position="366"/>
    </location>
</feature>
<evidence type="ECO:0000313" key="3">
    <source>
        <dbReference type="Proteomes" id="UP000626148"/>
    </source>
</evidence>
<organism evidence="2 3">
    <name type="scientific">Saccharospirillum salsuginis</name>
    <dbReference type="NCBI Taxonomy" id="418750"/>
    <lineage>
        <taxon>Bacteria</taxon>
        <taxon>Pseudomonadati</taxon>
        <taxon>Pseudomonadota</taxon>
        <taxon>Gammaproteobacteria</taxon>
        <taxon>Oceanospirillales</taxon>
        <taxon>Saccharospirillaceae</taxon>
        <taxon>Saccharospirillum</taxon>
    </lineage>
</organism>
<dbReference type="EMBL" id="BMXR01000012">
    <property type="protein sequence ID" value="GGX68907.1"/>
    <property type="molecule type" value="Genomic_DNA"/>
</dbReference>
<keyword evidence="1" id="KW-0812">Transmembrane</keyword>
<protein>
    <submittedName>
        <fullName evidence="2">Membrane protein</fullName>
    </submittedName>
</protein>
<gene>
    <name evidence="2" type="ORF">GCM10007392_40710</name>
</gene>
<keyword evidence="1" id="KW-0472">Membrane</keyword>
<dbReference type="AlphaFoldDB" id="A0A918KNY4"/>
<reference evidence="2" key="2">
    <citation type="submission" date="2020-09" db="EMBL/GenBank/DDBJ databases">
        <authorList>
            <person name="Sun Q."/>
            <person name="Kim S."/>
        </authorList>
    </citation>
    <scope>NUCLEOTIDE SEQUENCE</scope>
    <source>
        <strain evidence="2">KCTC 22169</strain>
    </source>
</reference>
<reference evidence="2" key="1">
    <citation type="journal article" date="2014" name="Int. J. Syst. Evol. Microbiol.">
        <title>Complete genome sequence of Corynebacterium casei LMG S-19264T (=DSM 44701T), isolated from a smear-ripened cheese.</title>
        <authorList>
            <consortium name="US DOE Joint Genome Institute (JGI-PGF)"/>
            <person name="Walter F."/>
            <person name="Albersmeier A."/>
            <person name="Kalinowski J."/>
            <person name="Ruckert C."/>
        </authorList>
    </citation>
    <scope>NUCLEOTIDE SEQUENCE</scope>
    <source>
        <strain evidence="2">KCTC 22169</strain>
    </source>
</reference>
<keyword evidence="1" id="KW-1133">Transmembrane helix</keyword>
<feature type="transmembrane region" description="Helical" evidence="1">
    <location>
        <begin position="308"/>
        <end position="329"/>
    </location>
</feature>